<evidence type="ECO:0000259" key="2">
    <source>
        <dbReference type="Pfam" id="PF00294"/>
    </source>
</evidence>
<reference evidence="3" key="1">
    <citation type="journal article" date="2015" name="Nature">
        <title>Complex archaea that bridge the gap between prokaryotes and eukaryotes.</title>
        <authorList>
            <person name="Spang A."/>
            <person name="Saw J.H."/>
            <person name="Jorgensen S.L."/>
            <person name="Zaremba-Niedzwiedzka K."/>
            <person name="Martijn J."/>
            <person name="Lind A.E."/>
            <person name="van Eijk R."/>
            <person name="Schleper C."/>
            <person name="Guy L."/>
            <person name="Ettema T.J."/>
        </authorList>
    </citation>
    <scope>NUCLEOTIDE SEQUENCE</scope>
</reference>
<dbReference type="SUPFAM" id="SSF53613">
    <property type="entry name" value="Ribokinase-like"/>
    <property type="match status" value="1"/>
</dbReference>
<dbReference type="GO" id="GO:0033785">
    <property type="term" value="F:heptose 7-phosphate kinase activity"/>
    <property type="evidence" value="ECO:0007669"/>
    <property type="project" value="TreeGrafter"/>
</dbReference>
<dbReference type="GO" id="GO:0005829">
    <property type="term" value="C:cytosol"/>
    <property type="evidence" value="ECO:0007669"/>
    <property type="project" value="TreeGrafter"/>
</dbReference>
<proteinExistence type="predicted"/>
<dbReference type="EMBL" id="LAZR01000696">
    <property type="protein sequence ID" value="KKN60430.1"/>
    <property type="molecule type" value="Genomic_DNA"/>
</dbReference>
<feature type="non-terminal residue" evidence="3">
    <location>
        <position position="173"/>
    </location>
</feature>
<dbReference type="InterPro" id="IPR011611">
    <property type="entry name" value="PfkB_dom"/>
</dbReference>
<name>A0A0F9RVD8_9ZZZZ</name>
<dbReference type="Pfam" id="PF00294">
    <property type="entry name" value="PfkB"/>
    <property type="match status" value="1"/>
</dbReference>
<keyword evidence="1" id="KW-1133">Transmembrane helix</keyword>
<feature type="domain" description="Carbohydrate kinase PfkB" evidence="2">
    <location>
        <begin position="57"/>
        <end position="160"/>
    </location>
</feature>
<organism evidence="3">
    <name type="scientific">marine sediment metagenome</name>
    <dbReference type="NCBI Taxonomy" id="412755"/>
    <lineage>
        <taxon>unclassified sequences</taxon>
        <taxon>metagenomes</taxon>
        <taxon>ecological metagenomes</taxon>
    </lineage>
</organism>
<comment type="caution">
    <text evidence="3">The sequence shown here is derived from an EMBL/GenBank/DDBJ whole genome shotgun (WGS) entry which is preliminary data.</text>
</comment>
<protein>
    <recommendedName>
        <fullName evidence="2">Carbohydrate kinase PfkB domain-containing protein</fullName>
    </recommendedName>
</protein>
<sequence>MIKKKEKSWQRIASLRLLAALIYLTFYLISDKNLACGSVNKEKENLLRLVGDFARKKIAVWGDFILDEYIFGNTRRISREAPVLILDYKKKEFSLGGAGNSVLNLKALGADPYPIGVVGSNDSGQRILQILKKKGVSTEYLIQEKKYNTPIKTRILAGEETAKKQQILRIDRE</sequence>
<dbReference type="PANTHER" id="PTHR46969">
    <property type="entry name" value="BIFUNCTIONAL PROTEIN HLDE"/>
    <property type="match status" value="1"/>
</dbReference>
<dbReference type="GO" id="GO:0033786">
    <property type="term" value="F:heptose-1-phosphate adenylyltransferase activity"/>
    <property type="evidence" value="ECO:0007669"/>
    <property type="project" value="TreeGrafter"/>
</dbReference>
<dbReference type="AlphaFoldDB" id="A0A0F9RVD8"/>
<dbReference type="PANTHER" id="PTHR46969:SF1">
    <property type="entry name" value="BIFUNCTIONAL PROTEIN HLDE"/>
    <property type="match status" value="1"/>
</dbReference>
<evidence type="ECO:0000313" key="3">
    <source>
        <dbReference type="EMBL" id="KKN60430.1"/>
    </source>
</evidence>
<evidence type="ECO:0000256" key="1">
    <source>
        <dbReference type="SAM" id="Phobius"/>
    </source>
</evidence>
<accession>A0A0F9RVD8</accession>
<dbReference type="Gene3D" id="3.40.1190.20">
    <property type="match status" value="1"/>
</dbReference>
<dbReference type="InterPro" id="IPR029056">
    <property type="entry name" value="Ribokinase-like"/>
</dbReference>
<keyword evidence="1" id="KW-0812">Transmembrane</keyword>
<gene>
    <name evidence="3" type="ORF">LCGC14_0531870</name>
</gene>
<keyword evidence="1" id="KW-0472">Membrane</keyword>
<feature type="transmembrane region" description="Helical" evidence="1">
    <location>
        <begin position="12"/>
        <end position="30"/>
    </location>
</feature>